<dbReference type="InterPro" id="IPR002864">
    <property type="entry name" value="Acyl-ACP_thioesterase_NHD"/>
</dbReference>
<protein>
    <submittedName>
        <fullName evidence="10">Acyl-ACP thioesterase</fullName>
    </submittedName>
</protein>
<dbReference type="InterPro" id="IPR045023">
    <property type="entry name" value="FATA/B"/>
</dbReference>
<evidence type="ECO:0000313" key="10">
    <source>
        <dbReference type="EMBL" id="CEE01474.1"/>
    </source>
</evidence>
<proteinExistence type="inferred from homology"/>
<sequence>MEQNIRFQSKIHVDLRDVDFTKKVKLSTLFSYFQDVASLASVELGYGIEQLESQFGVSWVLIRIRVEITRMPEWDEKITIETWPLEPKRIEFERDYLVRDANGEVIIRAVSVWVLMDIHQRRLKRNDAIGIHYPSVIKERALEKKLGKLNGYGHLEKVYQKVIGYSDVDFNGHLNNSRYVDYAMDCFPIENHRQFEVKAIEVNFINEALPGDTITLFRDVSESRENKIYIEGQKGESGNTVFKATVEISER</sequence>
<keyword evidence="6" id="KW-0443">Lipid metabolism</keyword>
<evidence type="ECO:0000259" key="9">
    <source>
        <dbReference type="Pfam" id="PF20791"/>
    </source>
</evidence>
<evidence type="ECO:0000256" key="4">
    <source>
        <dbReference type="ARBA" id="ARBA00022832"/>
    </source>
</evidence>
<keyword evidence="7" id="KW-0275">Fatty acid biosynthesis</keyword>
<evidence type="ECO:0000313" key="11">
    <source>
        <dbReference type="EMBL" id="KIO71834.1"/>
    </source>
</evidence>
<reference evidence="10 13" key="1">
    <citation type="submission" date="2014-07" db="EMBL/GenBank/DDBJ databases">
        <authorList>
            <person name="Wibberg Daniel"/>
        </authorList>
    </citation>
    <scope>NUCLEOTIDE SEQUENCE [LARGE SCALE GENOMIC DNA]</scope>
</reference>
<dbReference type="EMBL" id="JXLU01000115">
    <property type="protein sequence ID" value="KIO71834.1"/>
    <property type="molecule type" value="Genomic_DNA"/>
</dbReference>
<evidence type="ECO:0000256" key="5">
    <source>
        <dbReference type="ARBA" id="ARBA00022946"/>
    </source>
</evidence>
<evidence type="ECO:0000256" key="1">
    <source>
        <dbReference type="ARBA" id="ARBA00006500"/>
    </source>
</evidence>
<dbReference type="CDD" id="cd00586">
    <property type="entry name" value="4HBT"/>
    <property type="match status" value="1"/>
</dbReference>
<dbReference type="Pfam" id="PF20791">
    <property type="entry name" value="Acyl-ACP_TE_C"/>
    <property type="match status" value="1"/>
</dbReference>
<dbReference type="AlphaFoldDB" id="A0A090KRZ9"/>
<evidence type="ECO:0000313" key="12">
    <source>
        <dbReference type="Proteomes" id="UP000032076"/>
    </source>
</evidence>
<name>A0A090KRZ9_9BACI</name>
<dbReference type="PATRIC" id="fig|35841.7.peg.1586"/>
<gene>
    <name evidence="11" type="ORF">B4167_3303</name>
    <name evidence="10" type="ORF">BT1A1_1646</name>
</gene>
<dbReference type="SUPFAM" id="SSF54637">
    <property type="entry name" value="Thioesterase/thiol ester dehydrase-isomerase"/>
    <property type="match status" value="2"/>
</dbReference>
<evidence type="ECO:0000256" key="2">
    <source>
        <dbReference type="ARBA" id="ARBA00022516"/>
    </source>
</evidence>
<feature type="domain" description="Acyl-ACP thioesterase-like C-terminal" evidence="9">
    <location>
        <begin position="165"/>
        <end position="226"/>
    </location>
</feature>
<dbReference type="OrthoDB" id="9801517at2"/>
<dbReference type="RefSeq" id="WP_034769909.1">
    <property type="nucleotide sequence ID" value="NZ_CCRF01000047.1"/>
</dbReference>
<feature type="domain" description="Acyl-ACP thioesterase N-terminal hotdog" evidence="8">
    <location>
        <begin position="6"/>
        <end position="125"/>
    </location>
</feature>
<keyword evidence="2" id="KW-0444">Lipid biosynthesis</keyword>
<keyword evidence="13" id="KW-1185">Reference proteome</keyword>
<keyword evidence="4" id="KW-0276">Fatty acid metabolism</keyword>
<comment type="similarity">
    <text evidence="1">Belongs to the acyl-ACP thioesterase family.</text>
</comment>
<keyword evidence="3" id="KW-0378">Hydrolase</keyword>
<evidence type="ECO:0000259" key="8">
    <source>
        <dbReference type="Pfam" id="PF01643"/>
    </source>
</evidence>
<reference evidence="11 12" key="2">
    <citation type="submission" date="2015-01" db="EMBL/GenBank/DDBJ databases">
        <title>Draft Genome Sequences of Four Bacillus thermoamylovorans Strains, Isolated From Food Products.</title>
        <authorList>
            <person name="Krawcyk A.O."/>
            <person name="Berendsen E.M."/>
            <person name="Eijlander R.T."/>
            <person name="de Jong A."/>
            <person name="Wells-Bennik M."/>
            <person name="Kuipers O.P."/>
        </authorList>
    </citation>
    <scope>NUCLEOTIDE SEQUENCE [LARGE SCALE GENOMIC DNA]</scope>
    <source>
        <strain evidence="11 12">B4167</strain>
    </source>
</reference>
<accession>A0A090KRZ9</accession>
<keyword evidence="5" id="KW-0809">Transit peptide</keyword>
<evidence type="ECO:0000313" key="13">
    <source>
        <dbReference type="Proteomes" id="UP000040576"/>
    </source>
</evidence>
<organism evidence="10 13">
    <name type="scientific">Caldibacillus thermoamylovorans</name>
    <dbReference type="NCBI Taxonomy" id="35841"/>
    <lineage>
        <taxon>Bacteria</taxon>
        <taxon>Bacillati</taxon>
        <taxon>Bacillota</taxon>
        <taxon>Bacilli</taxon>
        <taxon>Bacillales</taxon>
        <taxon>Bacillaceae</taxon>
        <taxon>Caldibacillus</taxon>
    </lineage>
</organism>
<dbReference type="Proteomes" id="UP000040576">
    <property type="component" value="Unassembled WGS sequence"/>
</dbReference>
<dbReference type="GO" id="GO:0016297">
    <property type="term" value="F:fatty acyl-[ACP] hydrolase activity"/>
    <property type="evidence" value="ECO:0007669"/>
    <property type="project" value="InterPro"/>
</dbReference>
<dbReference type="PANTHER" id="PTHR31727:SF6">
    <property type="entry name" value="OLEOYL-ACYL CARRIER PROTEIN THIOESTERASE 1, CHLOROPLASTIC"/>
    <property type="match status" value="1"/>
</dbReference>
<dbReference type="Proteomes" id="UP000032076">
    <property type="component" value="Unassembled WGS sequence"/>
</dbReference>
<dbReference type="InterPro" id="IPR029069">
    <property type="entry name" value="HotDog_dom_sf"/>
</dbReference>
<evidence type="ECO:0000256" key="6">
    <source>
        <dbReference type="ARBA" id="ARBA00023098"/>
    </source>
</evidence>
<dbReference type="EMBL" id="CCRF01000047">
    <property type="protein sequence ID" value="CEE01474.1"/>
    <property type="molecule type" value="Genomic_DNA"/>
</dbReference>
<dbReference type="GO" id="GO:0000036">
    <property type="term" value="F:acyl carrier activity"/>
    <property type="evidence" value="ECO:0007669"/>
    <property type="project" value="TreeGrafter"/>
</dbReference>
<dbReference type="Pfam" id="PF01643">
    <property type="entry name" value="Acyl-ACP_TE"/>
    <property type="match status" value="1"/>
</dbReference>
<evidence type="ECO:0000256" key="3">
    <source>
        <dbReference type="ARBA" id="ARBA00022801"/>
    </source>
</evidence>
<dbReference type="PANTHER" id="PTHR31727">
    <property type="entry name" value="OLEOYL-ACYL CARRIER PROTEIN THIOESTERASE 1, CHLOROPLASTIC"/>
    <property type="match status" value="1"/>
</dbReference>
<dbReference type="KEGG" id="bthv:CQJ30_08690"/>
<dbReference type="InterPro" id="IPR049427">
    <property type="entry name" value="Acyl-ACP_TE_C"/>
</dbReference>
<dbReference type="Gene3D" id="3.10.129.10">
    <property type="entry name" value="Hotdog Thioesterase"/>
    <property type="match status" value="2"/>
</dbReference>
<evidence type="ECO:0000256" key="7">
    <source>
        <dbReference type="ARBA" id="ARBA00023160"/>
    </source>
</evidence>